<proteinExistence type="predicted"/>
<organism evidence="1">
    <name type="scientific">marine sediment metagenome</name>
    <dbReference type="NCBI Taxonomy" id="412755"/>
    <lineage>
        <taxon>unclassified sequences</taxon>
        <taxon>metagenomes</taxon>
        <taxon>ecological metagenomes</taxon>
    </lineage>
</organism>
<gene>
    <name evidence="1" type="ORF">S12H4_45611</name>
</gene>
<reference evidence="1" key="1">
    <citation type="journal article" date="2014" name="Front. Microbiol.">
        <title>High frequency of phylogenetically diverse reductive dehalogenase-homologous genes in deep subseafloor sedimentary metagenomes.</title>
        <authorList>
            <person name="Kawai M."/>
            <person name="Futagami T."/>
            <person name="Toyoda A."/>
            <person name="Takaki Y."/>
            <person name="Nishi S."/>
            <person name="Hori S."/>
            <person name="Arai W."/>
            <person name="Tsubouchi T."/>
            <person name="Morono Y."/>
            <person name="Uchiyama I."/>
            <person name="Ito T."/>
            <person name="Fujiyama A."/>
            <person name="Inagaki F."/>
            <person name="Takami H."/>
        </authorList>
    </citation>
    <scope>NUCLEOTIDE SEQUENCE</scope>
    <source>
        <strain evidence="1">Expedition CK06-06</strain>
    </source>
</reference>
<dbReference type="Pfam" id="PF13975">
    <property type="entry name" value="gag-asp_proteas"/>
    <property type="match status" value="1"/>
</dbReference>
<dbReference type="AlphaFoldDB" id="X1VAZ9"/>
<name>X1VAZ9_9ZZZZ</name>
<dbReference type="Pfam" id="PF02810">
    <property type="entry name" value="SEC-C"/>
    <property type="match status" value="1"/>
</dbReference>
<dbReference type="InterPro" id="IPR021109">
    <property type="entry name" value="Peptidase_aspartic_dom_sf"/>
</dbReference>
<protein>
    <recommendedName>
        <fullName evidence="2">SEC-C motif domain protein</fullName>
    </recommendedName>
</protein>
<comment type="caution">
    <text evidence="1">The sequence shown here is derived from an EMBL/GenBank/DDBJ whole genome shotgun (WGS) entry which is preliminary data.</text>
</comment>
<dbReference type="Gene3D" id="3.10.450.50">
    <property type="match status" value="1"/>
</dbReference>
<evidence type="ECO:0000313" key="1">
    <source>
        <dbReference type="EMBL" id="GAJ10521.1"/>
    </source>
</evidence>
<dbReference type="EMBL" id="BARW01028217">
    <property type="protein sequence ID" value="GAJ10521.1"/>
    <property type="molecule type" value="Genomic_DNA"/>
</dbReference>
<dbReference type="InterPro" id="IPR004027">
    <property type="entry name" value="SEC_C_motif"/>
</dbReference>
<dbReference type="SUPFAM" id="SSF50630">
    <property type="entry name" value="Acid proteases"/>
    <property type="match status" value="1"/>
</dbReference>
<evidence type="ECO:0008006" key="2">
    <source>
        <dbReference type="Google" id="ProtNLM"/>
    </source>
</evidence>
<accession>X1VAZ9</accession>
<dbReference type="SUPFAM" id="SSF103642">
    <property type="entry name" value="Sec-C motif"/>
    <property type="match status" value="1"/>
</dbReference>
<sequence length="196" mass="21541">MRSSTPPQSFVTSYKGISRVLHNQVHITEAFNPSTITGNITPQNLGAKEYIAIWDTGATGSIITKKVVNDLGLKPIGITQLYTANDKRVDAPQYHIAIFLPNRVYVHELVVTEATVTGDAEILIGMDIINAGDFAVTNKDRKTVFSFRTPYLERIDFTKRTPPAGSLQVLKPSPKVGRNDPCPCGSGKKFKKCHGR</sequence>